<dbReference type="RefSeq" id="WP_230477218.1">
    <property type="nucleotide sequence ID" value="NZ_CP072842.1"/>
</dbReference>
<reference evidence="2" key="2">
    <citation type="submission" date="2021-04" db="EMBL/GenBank/DDBJ databases">
        <title>Taxonomy of Flavobacteriaceae bacterium ZY171143.</title>
        <authorList>
            <person name="Li F."/>
        </authorList>
    </citation>
    <scope>NUCLEOTIDE SEQUENCE [LARGE SCALE GENOMIC DNA]</scope>
    <source>
        <strain evidence="2">ZY171143</strain>
    </source>
</reference>
<reference evidence="1 2" key="1">
    <citation type="journal article" date="2021" name="Int. J. Syst. Evol. Microbiol.">
        <title>Faecalibacter bovis sp. nov., isolated from cow faeces.</title>
        <authorList>
            <person name="Li F."/>
            <person name="Zhao W."/>
            <person name="Hong Q."/>
            <person name="Shao Q."/>
            <person name="Song J."/>
            <person name="Yang S."/>
        </authorList>
    </citation>
    <scope>NUCLEOTIDE SEQUENCE [LARGE SCALE GENOMIC DNA]</scope>
    <source>
        <strain evidence="1 2">ZY171143</strain>
    </source>
</reference>
<accession>A0ABX7XF42</accession>
<protein>
    <recommendedName>
        <fullName evidence="3">Lipocalin-like domain-containing protein</fullName>
    </recommendedName>
</protein>
<proteinExistence type="predicted"/>
<evidence type="ECO:0000313" key="1">
    <source>
        <dbReference type="EMBL" id="QTV06500.1"/>
    </source>
</evidence>
<gene>
    <name evidence="1" type="ORF">J9309_04030</name>
</gene>
<sequence length="157" mass="19060">MKDKLQILFILLGILGLYSCNNDDDSNSNSNSNYLEGIWQWENVGTYKFENDVLIDSTIEAFTLPNRQACMKQKKIQFTSDDFLENHLIHYNNGCEFRTMKFPYEFDDGEFRINTEEYKRKFFYKKISNTEMKVYYYKMYMPNGQVWYDYETYKRIN</sequence>
<dbReference type="PROSITE" id="PS51257">
    <property type="entry name" value="PROKAR_LIPOPROTEIN"/>
    <property type="match status" value="1"/>
</dbReference>
<organism evidence="1 2">
    <name type="scientific">Faecalibacter bovis</name>
    <dbReference type="NCBI Taxonomy" id="2898187"/>
    <lineage>
        <taxon>Bacteria</taxon>
        <taxon>Pseudomonadati</taxon>
        <taxon>Bacteroidota</taxon>
        <taxon>Flavobacteriia</taxon>
        <taxon>Flavobacteriales</taxon>
        <taxon>Weeksellaceae</taxon>
        <taxon>Faecalibacter</taxon>
    </lineage>
</organism>
<evidence type="ECO:0008006" key="3">
    <source>
        <dbReference type="Google" id="ProtNLM"/>
    </source>
</evidence>
<dbReference type="Proteomes" id="UP000672011">
    <property type="component" value="Chromosome"/>
</dbReference>
<evidence type="ECO:0000313" key="2">
    <source>
        <dbReference type="Proteomes" id="UP000672011"/>
    </source>
</evidence>
<dbReference type="EMBL" id="CP072842">
    <property type="protein sequence ID" value="QTV06500.1"/>
    <property type="molecule type" value="Genomic_DNA"/>
</dbReference>
<keyword evidence="2" id="KW-1185">Reference proteome</keyword>
<name>A0ABX7XF42_9FLAO</name>